<proteinExistence type="predicted"/>
<protein>
    <submittedName>
        <fullName evidence="2">Uncharacterized protein</fullName>
    </submittedName>
</protein>
<organism evidence="2">
    <name type="scientific">Cyanothece sp. (strain PCC 7425 / ATCC 29141)</name>
    <dbReference type="NCBI Taxonomy" id="395961"/>
    <lineage>
        <taxon>Bacteria</taxon>
        <taxon>Bacillati</taxon>
        <taxon>Cyanobacteriota</taxon>
        <taxon>Cyanophyceae</taxon>
        <taxon>Gomontiellales</taxon>
        <taxon>Cyanothecaceae</taxon>
        <taxon>Cyanothece</taxon>
    </lineage>
</organism>
<dbReference type="EMBL" id="CP001344">
    <property type="protein sequence ID" value="ACL42708.1"/>
    <property type="molecule type" value="Genomic_DNA"/>
</dbReference>
<dbReference type="AlphaFoldDB" id="B8HS49"/>
<name>B8HS49_CYAP4</name>
<evidence type="ECO:0000256" key="1">
    <source>
        <dbReference type="SAM" id="MobiDB-lite"/>
    </source>
</evidence>
<dbReference type="HOGENOM" id="CLU_3342794_0_0_3"/>
<dbReference type="STRING" id="395961.Cyan7425_0314"/>
<feature type="region of interest" description="Disordered" evidence="1">
    <location>
        <begin position="1"/>
        <end position="37"/>
    </location>
</feature>
<reference evidence="2" key="1">
    <citation type="submission" date="2009-01" db="EMBL/GenBank/DDBJ databases">
        <title>Complete sequence of chromosome Cyanothece sp. PCC 7425.</title>
        <authorList>
            <consortium name="US DOE Joint Genome Institute"/>
            <person name="Lucas S."/>
            <person name="Copeland A."/>
            <person name="Lapidus A."/>
            <person name="Glavina del Rio T."/>
            <person name="Dalin E."/>
            <person name="Tice H."/>
            <person name="Bruce D."/>
            <person name="Goodwin L."/>
            <person name="Pitluck S."/>
            <person name="Sims D."/>
            <person name="Meineke L."/>
            <person name="Brettin T."/>
            <person name="Detter J.C."/>
            <person name="Han C."/>
            <person name="Larimer F."/>
            <person name="Land M."/>
            <person name="Hauser L."/>
            <person name="Kyrpides N."/>
            <person name="Ovchinnikova G."/>
            <person name="Liberton M."/>
            <person name="Stoeckel J."/>
            <person name="Banerjee A."/>
            <person name="Singh A."/>
            <person name="Page L."/>
            <person name="Sato H."/>
            <person name="Zhao L."/>
            <person name="Sherman L."/>
            <person name="Pakrasi H."/>
            <person name="Richardson P."/>
        </authorList>
    </citation>
    <scope>NUCLEOTIDE SEQUENCE</scope>
    <source>
        <strain evidence="2">PCC 7425</strain>
    </source>
</reference>
<dbReference type="KEGG" id="cyn:Cyan7425_0314"/>
<evidence type="ECO:0000313" key="2">
    <source>
        <dbReference type="EMBL" id="ACL42708.1"/>
    </source>
</evidence>
<gene>
    <name evidence="2" type="ordered locus">Cyan7425_0314</name>
</gene>
<sequence length="37" mass="4164">MEPYDQTMEDGALQISTPLTHPYPVADTPHSYSENIN</sequence>
<accession>B8HS49</accession>